<dbReference type="PANTHER" id="PTHR30474:SF2">
    <property type="entry name" value="PEPTIDOGLYCAN GLYCOSYLTRANSFERASE FTSW-RELATED"/>
    <property type="match status" value="1"/>
</dbReference>
<keyword evidence="7 16" id="KW-1133">Transmembrane helix</keyword>
<evidence type="ECO:0000256" key="1">
    <source>
        <dbReference type="ARBA" id="ARBA00004141"/>
    </source>
</evidence>
<feature type="transmembrane region" description="Helical" evidence="16">
    <location>
        <begin position="194"/>
        <end position="213"/>
    </location>
</feature>
<feature type="transmembrane region" description="Helical" evidence="16">
    <location>
        <begin position="118"/>
        <end position="138"/>
    </location>
</feature>
<dbReference type="InterPro" id="IPR001182">
    <property type="entry name" value="FtsW/RodA"/>
</dbReference>
<feature type="transmembrane region" description="Helical" evidence="16">
    <location>
        <begin position="303"/>
        <end position="328"/>
    </location>
</feature>
<evidence type="ECO:0000256" key="5">
    <source>
        <dbReference type="ARBA" id="ARBA00022960"/>
    </source>
</evidence>
<keyword evidence="6" id="KW-0573">Peptidoglycan synthesis</keyword>
<gene>
    <name evidence="17" type="ORF">ENW73_04280</name>
</gene>
<evidence type="ECO:0000256" key="15">
    <source>
        <dbReference type="ARBA" id="ARBA00049902"/>
    </source>
</evidence>
<proteinExistence type="inferred from homology"/>
<evidence type="ECO:0000256" key="10">
    <source>
        <dbReference type="ARBA" id="ARBA00033270"/>
    </source>
</evidence>
<keyword evidence="8 16" id="KW-0472">Membrane</keyword>
<evidence type="ECO:0000256" key="8">
    <source>
        <dbReference type="ARBA" id="ARBA00023136"/>
    </source>
</evidence>
<evidence type="ECO:0000256" key="9">
    <source>
        <dbReference type="ARBA" id="ARBA00032370"/>
    </source>
</evidence>
<feature type="transmembrane region" description="Helical" evidence="16">
    <location>
        <begin position="340"/>
        <end position="359"/>
    </location>
</feature>
<accession>A0A7C6A8Y4</accession>
<evidence type="ECO:0000313" key="17">
    <source>
        <dbReference type="EMBL" id="HHS52068.1"/>
    </source>
</evidence>
<dbReference type="EMBL" id="DTLI01000112">
    <property type="protein sequence ID" value="HHS52068.1"/>
    <property type="molecule type" value="Genomic_DNA"/>
</dbReference>
<evidence type="ECO:0000256" key="3">
    <source>
        <dbReference type="ARBA" id="ARBA00022679"/>
    </source>
</evidence>
<protein>
    <recommendedName>
        <fullName evidence="12">Probable peptidoglycan glycosyltransferase FtsW</fullName>
        <ecNumber evidence="14">2.4.99.28</ecNumber>
    </recommendedName>
    <alternativeName>
        <fullName evidence="13">Cell division protein FtsW</fullName>
    </alternativeName>
    <alternativeName>
        <fullName evidence="10">Cell wall polymerase</fullName>
    </alternativeName>
    <alternativeName>
        <fullName evidence="9">Peptidoglycan polymerase</fullName>
    </alternativeName>
</protein>
<evidence type="ECO:0000256" key="7">
    <source>
        <dbReference type="ARBA" id="ARBA00022989"/>
    </source>
</evidence>
<name>A0A7C6A8Y4_UNCW3</name>
<keyword evidence="2" id="KW-0328">Glycosyltransferase</keyword>
<evidence type="ECO:0000256" key="11">
    <source>
        <dbReference type="ARBA" id="ARBA00038053"/>
    </source>
</evidence>
<dbReference type="AlphaFoldDB" id="A0A7C6A8Y4"/>
<dbReference type="GO" id="GO:0009252">
    <property type="term" value="P:peptidoglycan biosynthetic process"/>
    <property type="evidence" value="ECO:0007669"/>
    <property type="project" value="UniProtKB-KW"/>
</dbReference>
<evidence type="ECO:0000256" key="14">
    <source>
        <dbReference type="ARBA" id="ARBA00044770"/>
    </source>
</evidence>
<dbReference type="EC" id="2.4.99.28" evidence="14"/>
<keyword evidence="4 16" id="KW-0812">Transmembrane</keyword>
<comment type="caution">
    <text evidence="17">The sequence shown here is derived from an EMBL/GenBank/DDBJ whole genome shotgun (WGS) entry which is preliminary data.</text>
</comment>
<dbReference type="GO" id="GO:0008955">
    <property type="term" value="F:peptidoglycan glycosyltransferase activity"/>
    <property type="evidence" value="ECO:0007669"/>
    <property type="project" value="UniProtKB-EC"/>
</dbReference>
<comment type="similarity">
    <text evidence="11">Belongs to the SEDS family. FtsW subfamily.</text>
</comment>
<dbReference type="GO" id="GO:0051301">
    <property type="term" value="P:cell division"/>
    <property type="evidence" value="ECO:0007669"/>
    <property type="project" value="UniProtKB-KW"/>
</dbReference>
<keyword evidence="5" id="KW-0133">Cell shape</keyword>
<keyword evidence="17" id="KW-0131">Cell cycle</keyword>
<dbReference type="PANTHER" id="PTHR30474">
    <property type="entry name" value="CELL CYCLE PROTEIN"/>
    <property type="match status" value="1"/>
</dbReference>
<evidence type="ECO:0000256" key="2">
    <source>
        <dbReference type="ARBA" id="ARBA00022676"/>
    </source>
</evidence>
<dbReference type="GO" id="GO:0015648">
    <property type="term" value="F:lipid-linked peptidoglycan transporter activity"/>
    <property type="evidence" value="ECO:0007669"/>
    <property type="project" value="TreeGrafter"/>
</dbReference>
<keyword evidence="17" id="KW-0132">Cell division</keyword>
<feature type="transmembrane region" description="Helical" evidence="16">
    <location>
        <begin position="265"/>
        <end position="291"/>
    </location>
</feature>
<evidence type="ECO:0000256" key="6">
    <source>
        <dbReference type="ARBA" id="ARBA00022984"/>
    </source>
</evidence>
<feature type="transmembrane region" description="Helical" evidence="16">
    <location>
        <begin position="62"/>
        <end position="81"/>
    </location>
</feature>
<comment type="subcellular location">
    <subcellularLocation>
        <location evidence="1">Membrane</location>
        <topology evidence="1">Multi-pass membrane protein</topology>
    </subcellularLocation>
</comment>
<keyword evidence="3" id="KW-0808">Transferase</keyword>
<evidence type="ECO:0000256" key="12">
    <source>
        <dbReference type="ARBA" id="ARBA00041185"/>
    </source>
</evidence>
<organism evidence="17">
    <name type="scientific">candidate division WOR-3 bacterium</name>
    <dbReference type="NCBI Taxonomy" id="2052148"/>
    <lineage>
        <taxon>Bacteria</taxon>
        <taxon>Bacteria division WOR-3</taxon>
    </lineage>
</organism>
<evidence type="ECO:0000256" key="16">
    <source>
        <dbReference type="SAM" id="Phobius"/>
    </source>
</evidence>
<dbReference type="GO" id="GO:0032153">
    <property type="term" value="C:cell division site"/>
    <property type="evidence" value="ECO:0007669"/>
    <property type="project" value="TreeGrafter"/>
</dbReference>
<sequence length="460" mass="50986">MPILLNEGRRFVMPSISFNHTLRPRRIDATLLFATIILVTIGLIMVYSSTFYQGSTYLRWEILRVIAGVIALIIGTKLHYVRFSGNLKNIILVITIGILLLTIILGKRVAGAKRWIGIIQPAEFAKLSLILYLAGYFAERIGETQDSFKKILPPLAVTGVLILLTVIQPAIGTSLILTATTLTIFFLAGVKIKYMAIISLVALAGFLILIFVFPHSRNRIKNFWSGNRYQQEQSKIGIGSGCLFGKGLGEGRQKFKFLPKMATDFIFAAIGEEFGFFGSTLIFILFLIILLRGLKIAQTADEYFGFLLASGITCMLFLYALIHIGVTLGVLPPTGQPLPFISYGGSALVTNLFALGQVLNISKFRMTRICPGHLASLNGRSALRDTRRALPHLSRSGHTLRVAVIRYLLSVHRCPFSVIRYLRLWRIIRCPLPVSRVLPPPSSLTPSSLNPPKQICQEAI</sequence>
<feature type="transmembrane region" description="Helical" evidence="16">
    <location>
        <begin position="87"/>
        <end position="106"/>
    </location>
</feature>
<feature type="transmembrane region" description="Helical" evidence="16">
    <location>
        <begin position="158"/>
        <end position="187"/>
    </location>
</feature>
<dbReference type="GO" id="GO:0008360">
    <property type="term" value="P:regulation of cell shape"/>
    <property type="evidence" value="ECO:0007669"/>
    <property type="project" value="UniProtKB-KW"/>
</dbReference>
<comment type="catalytic activity">
    <reaction evidence="15">
        <text>[GlcNAc-(1-&gt;4)-Mur2Ac(oyl-L-Ala-gamma-D-Glu-L-Lys-D-Ala-D-Ala)](n)-di-trans,octa-cis-undecaprenyl diphosphate + beta-D-GlcNAc-(1-&gt;4)-Mur2Ac(oyl-L-Ala-gamma-D-Glu-L-Lys-D-Ala-D-Ala)-di-trans,octa-cis-undecaprenyl diphosphate = [GlcNAc-(1-&gt;4)-Mur2Ac(oyl-L-Ala-gamma-D-Glu-L-Lys-D-Ala-D-Ala)](n+1)-di-trans,octa-cis-undecaprenyl diphosphate + di-trans,octa-cis-undecaprenyl diphosphate + H(+)</text>
        <dbReference type="Rhea" id="RHEA:23708"/>
        <dbReference type="Rhea" id="RHEA-COMP:9602"/>
        <dbReference type="Rhea" id="RHEA-COMP:9603"/>
        <dbReference type="ChEBI" id="CHEBI:15378"/>
        <dbReference type="ChEBI" id="CHEBI:58405"/>
        <dbReference type="ChEBI" id="CHEBI:60033"/>
        <dbReference type="ChEBI" id="CHEBI:78435"/>
        <dbReference type="EC" id="2.4.99.28"/>
    </reaction>
</comment>
<evidence type="ECO:0000256" key="13">
    <source>
        <dbReference type="ARBA" id="ARBA00041418"/>
    </source>
</evidence>
<reference evidence="17" key="1">
    <citation type="journal article" date="2020" name="mSystems">
        <title>Genome- and Community-Level Interaction Insights into Carbon Utilization and Element Cycling Functions of Hydrothermarchaeota in Hydrothermal Sediment.</title>
        <authorList>
            <person name="Zhou Z."/>
            <person name="Liu Y."/>
            <person name="Xu W."/>
            <person name="Pan J."/>
            <person name="Luo Z.H."/>
            <person name="Li M."/>
        </authorList>
    </citation>
    <scope>NUCLEOTIDE SEQUENCE [LARGE SCALE GENOMIC DNA]</scope>
    <source>
        <strain evidence="17">SpSt-876</strain>
    </source>
</reference>
<dbReference type="Pfam" id="PF01098">
    <property type="entry name" value="FTSW_RODA_SPOVE"/>
    <property type="match status" value="1"/>
</dbReference>
<evidence type="ECO:0000256" key="4">
    <source>
        <dbReference type="ARBA" id="ARBA00022692"/>
    </source>
</evidence>
<dbReference type="GO" id="GO:0005886">
    <property type="term" value="C:plasma membrane"/>
    <property type="evidence" value="ECO:0007669"/>
    <property type="project" value="TreeGrafter"/>
</dbReference>
<feature type="transmembrane region" description="Helical" evidence="16">
    <location>
        <begin position="29"/>
        <end position="50"/>
    </location>
</feature>